<dbReference type="Gene3D" id="1.25.40.10">
    <property type="entry name" value="Tetratricopeptide repeat domain"/>
    <property type="match status" value="1"/>
</dbReference>
<dbReference type="InterPro" id="IPR011990">
    <property type="entry name" value="TPR-like_helical_dom_sf"/>
</dbReference>
<evidence type="ECO:0000313" key="1">
    <source>
        <dbReference type="EMBL" id="WED44455.1"/>
    </source>
</evidence>
<dbReference type="EMBL" id="CP119078">
    <property type="protein sequence ID" value="WED44455.1"/>
    <property type="molecule type" value="Genomic_DNA"/>
</dbReference>
<dbReference type="SUPFAM" id="SSF48452">
    <property type="entry name" value="TPR-like"/>
    <property type="match status" value="1"/>
</dbReference>
<evidence type="ECO:0000313" key="2">
    <source>
        <dbReference type="Proteomes" id="UP001222087"/>
    </source>
</evidence>
<dbReference type="RefSeq" id="WP_275090273.1">
    <property type="nucleotide sequence ID" value="NZ_CP119078.1"/>
</dbReference>
<protein>
    <recommendedName>
        <fullName evidence="3">4-hydroxybenzoate 3-monooxygenase</fullName>
    </recommendedName>
</protein>
<sequence>MAVAILGAGPSGLYLAAKLWKAGVKDIVLIDPRANEYVRPGHILNTVFEKAEKGVGQKLRSNTNTAHIKDLERALYKYVESSGISIQRGTFLRFSEEKKGIIITLETGEEKFIACEYAFDCTGAKRALVHAVNARVKPEDPKPFEIVPVTKDVTVKNHLLAYVKMNSLEMTEVNYIDHAGFKLGSKTSLDFAHAMEAFRKLGWREMGYPRCYGMEFGKSKICLYLEAPDNLPENKKAEWLQAVLAYETENPDISFQFVKDSQKYKYKPRFTTFEIDPKQLKQFCYQKTGLPCVITQGDTQIDPNYFLAHGIEDSFERIDKTISCLLIDDGKIIYFDKETFEKQMVKSLIKHRNALIEHYEERQEYFLGWLLNSRLYYEKAIKVTLNPETRVLFKTRLAEICARLAYHDAVDIIDKLKGFNGGISFTSYPPAEVMAQLVKARKLFEQANRELPPMFKNEQEDTKLQLARLAGYFKEFGNHLYSQAAFVKALEAYQHVIDISKMGFVDMQTLISLYSSMIFTHRKLNQPLVAIRMACKILGEKEVNEMMRKKILFNAICAAIDAIEGMDGNNIKDVCREIEQLQELCSRNEDFIEEPLQVEFSKGLEKVKYFLRDLAKQFLERGDFAAAAEYNEKVLMIANKETKKSQITSVAGAVDDLIASGKTHLASGKFALALVAYEDALLMHRSSTKSNDRELEGNLVAEIVCIYRKLNRTVEAFPVAIPLLELALSTDIKKKILFTLIKGAAEVIKSTSNPPQNISKQIEKLCLKHGDFIEQNLEKSLRAELECITASITSENNKAPKPLF</sequence>
<proteinExistence type="predicted"/>
<evidence type="ECO:0008006" key="3">
    <source>
        <dbReference type="Google" id="ProtNLM"/>
    </source>
</evidence>
<organism evidence="1 2">
    <name type="scientific">Legionella cardiaca</name>
    <dbReference type="NCBI Taxonomy" id="1071983"/>
    <lineage>
        <taxon>Bacteria</taxon>
        <taxon>Pseudomonadati</taxon>
        <taxon>Pseudomonadota</taxon>
        <taxon>Gammaproteobacteria</taxon>
        <taxon>Legionellales</taxon>
        <taxon>Legionellaceae</taxon>
        <taxon>Legionella</taxon>
    </lineage>
</organism>
<gene>
    <name evidence="1" type="ORF">PXX05_06635</name>
</gene>
<dbReference type="Proteomes" id="UP001222087">
    <property type="component" value="Chromosome"/>
</dbReference>
<dbReference type="InterPro" id="IPR036188">
    <property type="entry name" value="FAD/NAD-bd_sf"/>
</dbReference>
<accession>A0ABY8AY72</accession>
<dbReference type="Gene3D" id="3.50.50.60">
    <property type="entry name" value="FAD/NAD(P)-binding domain"/>
    <property type="match status" value="1"/>
</dbReference>
<reference evidence="1 2" key="1">
    <citation type="submission" date="2023-02" db="EMBL/GenBank/DDBJ databases">
        <title>Genome Sequence of L. cardiaca H63T.</title>
        <authorList>
            <person name="Lopez A.E."/>
            <person name="Cianciotto N.P."/>
        </authorList>
    </citation>
    <scope>NUCLEOTIDE SEQUENCE [LARGE SCALE GENOMIC DNA]</scope>
    <source>
        <strain evidence="1 2">H63</strain>
    </source>
</reference>
<keyword evidence="2" id="KW-1185">Reference proteome</keyword>
<dbReference type="SUPFAM" id="SSF51905">
    <property type="entry name" value="FAD/NAD(P)-binding domain"/>
    <property type="match status" value="1"/>
</dbReference>
<name>A0ABY8AY72_9GAMM</name>